<dbReference type="Proteomes" id="UP001190700">
    <property type="component" value="Unassembled WGS sequence"/>
</dbReference>
<keyword evidence="4" id="KW-1133">Transmembrane helix</keyword>
<evidence type="ECO:0000256" key="5">
    <source>
        <dbReference type="SAM" id="SignalP"/>
    </source>
</evidence>
<dbReference type="InterPro" id="IPR001910">
    <property type="entry name" value="Inosine/uridine_hydrolase_dom"/>
</dbReference>
<keyword evidence="4" id="KW-0472">Membrane</keyword>
<feature type="signal peptide" evidence="5">
    <location>
        <begin position="1"/>
        <end position="31"/>
    </location>
</feature>
<dbReference type="AlphaFoldDB" id="A0AAE0BGT0"/>
<dbReference type="GO" id="GO:0006152">
    <property type="term" value="P:purine nucleoside catabolic process"/>
    <property type="evidence" value="ECO:0007669"/>
    <property type="project" value="TreeGrafter"/>
</dbReference>
<evidence type="ECO:0000313" key="7">
    <source>
        <dbReference type="EMBL" id="KAK3235392.1"/>
    </source>
</evidence>
<evidence type="ECO:0000256" key="4">
    <source>
        <dbReference type="SAM" id="Phobius"/>
    </source>
</evidence>
<keyword evidence="5" id="KW-0732">Signal</keyword>
<dbReference type="GO" id="GO:0005829">
    <property type="term" value="C:cytosol"/>
    <property type="evidence" value="ECO:0007669"/>
    <property type="project" value="TreeGrafter"/>
</dbReference>
<evidence type="ECO:0000256" key="1">
    <source>
        <dbReference type="ARBA" id="ARBA00009176"/>
    </source>
</evidence>
<reference evidence="7 8" key="1">
    <citation type="journal article" date="2015" name="Genome Biol. Evol.">
        <title>Comparative Genomics of a Bacterivorous Green Alga Reveals Evolutionary Causalities and Consequences of Phago-Mixotrophic Mode of Nutrition.</title>
        <authorList>
            <person name="Burns J.A."/>
            <person name="Paasch A."/>
            <person name="Narechania A."/>
            <person name="Kim E."/>
        </authorList>
    </citation>
    <scope>NUCLEOTIDE SEQUENCE [LARGE SCALE GENOMIC DNA]</scope>
    <source>
        <strain evidence="7 8">PLY_AMNH</strain>
    </source>
</reference>
<evidence type="ECO:0000256" key="3">
    <source>
        <dbReference type="ARBA" id="ARBA00023295"/>
    </source>
</evidence>
<gene>
    <name evidence="7" type="ORF">CYMTET_54400</name>
</gene>
<name>A0AAE0BGT0_9CHLO</name>
<dbReference type="InterPro" id="IPR023186">
    <property type="entry name" value="IUNH"/>
</dbReference>
<evidence type="ECO:0000259" key="6">
    <source>
        <dbReference type="Pfam" id="PF01156"/>
    </source>
</evidence>
<dbReference type="Gene3D" id="3.90.245.10">
    <property type="entry name" value="Ribonucleoside hydrolase-like"/>
    <property type="match status" value="1"/>
</dbReference>
<protein>
    <recommendedName>
        <fullName evidence="6">Inosine/uridine-preferring nucleoside hydrolase domain-containing protein</fullName>
    </recommendedName>
</protein>
<organism evidence="7 8">
    <name type="scientific">Cymbomonas tetramitiformis</name>
    <dbReference type="NCBI Taxonomy" id="36881"/>
    <lineage>
        <taxon>Eukaryota</taxon>
        <taxon>Viridiplantae</taxon>
        <taxon>Chlorophyta</taxon>
        <taxon>Pyramimonadophyceae</taxon>
        <taxon>Pyramimonadales</taxon>
        <taxon>Pyramimonadaceae</taxon>
        <taxon>Cymbomonas</taxon>
    </lineage>
</organism>
<feature type="transmembrane region" description="Helical" evidence="4">
    <location>
        <begin position="390"/>
        <end position="412"/>
    </location>
</feature>
<accession>A0AAE0BGT0</accession>
<dbReference type="GO" id="GO:0008477">
    <property type="term" value="F:purine nucleosidase activity"/>
    <property type="evidence" value="ECO:0007669"/>
    <property type="project" value="TreeGrafter"/>
</dbReference>
<evidence type="ECO:0000256" key="2">
    <source>
        <dbReference type="ARBA" id="ARBA00022801"/>
    </source>
</evidence>
<comment type="caution">
    <text evidence="7">The sequence shown here is derived from an EMBL/GenBank/DDBJ whole genome shotgun (WGS) entry which is preliminary data.</text>
</comment>
<sequence>MLLRVPWGISGTLWLQVVGLQFLCLLADTRGGRVTSVPAIIDTDYGTFIDDTFALGFALQHPGLDVQLIIASGTEPALRARCVALHLRLAHVREVTLAVGLSPALGPGLGMNLTGPLFPLCEQELLPADLTLDAAAAAAELIGASDRDDWVYVVLGPATTAADFALRFPSAANRVKTIAIMGGSVCANLTLPWEATTPLPDTNIAMDVPASRRVLSNRSWGANKPAYAPVVVGAGTVLSGARWQEVLASNTPGARAVVRLYIEWQQAAARDKGYLAHAEARGVDPSQETPSQFDAAAVALAAQQAGVGMQHLHSWELHLNFTDDGYSVLPDSTSLAKTLLPCSTTTERGSPHETGWPATVAMAWKSPERANFLDDLATVLAGEESTHGDVTWSLIGLFFIFLAATAVMYMHIGRALDDGIGMQHRPMPKRFSHSEIH</sequence>
<feature type="chain" id="PRO_5041924473" description="Inosine/uridine-preferring nucleoside hydrolase domain-containing protein" evidence="5">
    <location>
        <begin position="32"/>
        <end position="437"/>
    </location>
</feature>
<dbReference type="EMBL" id="LGRX02035298">
    <property type="protein sequence ID" value="KAK3235392.1"/>
    <property type="molecule type" value="Genomic_DNA"/>
</dbReference>
<dbReference type="PANTHER" id="PTHR12304">
    <property type="entry name" value="INOSINE-URIDINE PREFERRING NUCLEOSIDE HYDROLASE"/>
    <property type="match status" value="1"/>
</dbReference>
<comment type="similarity">
    <text evidence="1">Belongs to the IUNH family.</text>
</comment>
<proteinExistence type="inferred from homology"/>
<feature type="domain" description="Inosine/uridine-preferring nucleoside hydrolase" evidence="6">
    <location>
        <begin position="40"/>
        <end position="309"/>
    </location>
</feature>
<keyword evidence="4" id="KW-0812">Transmembrane</keyword>
<dbReference type="Pfam" id="PF01156">
    <property type="entry name" value="IU_nuc_hydro"/>
    <property type="match status" value="1"/>
</dbReference>
<keyword evidence="3" id="KW-0326">Glycosidase</keyword>
<dbReference type="SUPFAM" id="SSF53590">
    <property type="entry name" value="Nucleoside hydrolase"/>
    <property type="match status" value="1"/>
</dbReference>
<dbReference type="InterPro" id="IPR036452">
    <property type="entry name" value="Ribo_hydro-like"/>
</dbReference>
<keyword evidence="8" id="KW-1185">Reference proteome</keyword>
<dbReference type="PANTHER" id="PTHR12304:SF4">
    <property type="entry name" value="URIDINE NUCLEOSIDASE"/>
    <property type="match status" value="1"/>
</dbReference>
<keyword evidence="2" id="KW-0378">Hydrolase</keyword>
<evidence type="ECO:0000313" key="8">
    <source>
        <dbReference type="Proteomes" id="UP001190700"/>
    </source>
</evidence>